<accession>A0A2T9XX38</accession>
<dbReference type="SUPFAM" id="SSF103473">
    <property type="entry name" value="MFS general substrate transporter"/>
    <property type="match status" value="1"/>
</dbReference>
<dbReference type="Proteomes" id="UP000245699">
    <property type="component" value="Unassembled WGS sequence"/>
</dbReference>
<proteinExistence type="inferred from homology"/>
<dbReference type="GO" id="GO:0022857">
    <property type="term" value="F:transmembrane transporter activity"/>
    <property type="evidence" value="ECO:0007669"/>
    <property type="project" value="InterPro"/>
</dbReference>
<evidence type="ECO:0000256" key="1">
    <source>
        <dbReference type="ARBA" id="ARBA00004141"/>
    </source>
</evidence>
<evidence type="ECO:0000256" key="7">
    <source>
        <dbReference type="SAM" id="Phobius"/>
    </source>
</evidence>
<evidence type="ECO:0000256" key="6">
    <source>
        <dbReference type="RuleBase" id="RU003755"/>
    </source>
</evidence>
<sequence length="521" mass="58734">MSEVNIEKGVVSSEGLVNEHGYFIEQPADFEFGIPEGLSFSAWLVVATELCERFNFYGSSLMFTTYMREQLKVKKARSVSINRGFTFFAYFTTVLGAFISDQWLGKYKTITIFASWYVLGTVLLAISALKSFSHSTGLALFIVSTYLFIAFGTGGIKSNVSAFVAEQVKVGYKPTSTPGVYIDSRATTERAYRYFYWAINVGALVGMALTPSLSTKYSYFVAYLVPACVMVVGILVFVPGYKLYVKKKPSGSVFGKVYRCMKYARQNKNPENAHWLDSAKGLKDAEWDDAFVDGLKRSVRACKVFLFYPFYWALYNNMTDNFINQGMQMTRPSWLQASQLNVVNSLFLVVTIPIFDYFIFPFLAKRGIFLGPIKRITIGLWIVAVTFAYVTIIQRKLYNTPPFFNFTGDNVTDDSFNDISIWLQIPAYIGISISEIFASITGLEYAFSQAPTELKSALSALFLFTNCGGSLIGLILSIWSGDPTVYYTFIAQTALIAVIAVIFWFCFKHYDEEVRQQTTYN</sequence>
<feature type="transmembrane region" description="Helical" evidence="7">
    <location>
        <begin position="136"/>
        <end position="156"/>
    </location>
</feature>
<feature type="transmembrane region" description="Helical" evidence="7">
    <location>
        <begin position="194"/>
        <end position="213"/>
    </location>
</feature>
<dbReference type="OrthoDB" id="8904098at2759"/>
<dbReference type="InterPro" id="IPR036259">
    <property type="entry name" value="MFS_trans_sf"/>
</dbReference>
<dbReference type="EMBL" id="MBFT01001255">
    <property type="protein sequence ID" value="PVU84656.1"/>
    <property type="molecule type" value="Genomic_DNA"/>
</dbReference>
<feature type="transmembrane region" description="Helical" evidence="7">
    <location>
        <begin position="425"/>
        <end position="446"/>
    </location>
</feature>
<evidence type="ECO:0000313" key="9">
    <source>
        <dbReference type="Proteomes" id="UP000245699"/>
    </source>
</evidence>
<keyword evidence="6" id="KW-0813">Transport</keyword>
<dbReference type="InterPro" id="IPR018456">
    <property type="entry name" value="PTR2_symporter_CS"/>
</dbReference>
<feature type="transmembrane region" description="Helical" evidence="7">
    <location>
        <begin position="485"/>
        <end position="507"/>
    </location>
</feature>
<organism evidence="8 9">
    <name type="scientific">Furculomyces boomerangus</name>
    <dbReference type="NCBI Taxonomy" id="61424"/>
    <lineage>
        <taxon>Eukaryota</taxon>
        <taxon>Fungi</taxon>
        <taxon>Fungi incertae sedis</taxon>
        <taxon>Zoopagomycota</taxon>
        <taxon>Kickxellomycotina</taxon>
        <taxon>Harpellomycetes</taxon>
        <taxon>Harpellales</taxon>
        <taxon>Harpellaceae</taxon>
        <taxon>Furculomyces</taxon>
    </lineage>
</organism>
<comment type="caution">
    <text evidence="8">The sequence shown here is derived from an EMBL/GenBank/DDBJ whole genome shotgun (WGS) entry which is preliminary data.</text>
</comment>
<comment type="subcellular location">
    <subcellularLocation>
        <location evidence="1 6">Membrane</location>
        <topology evidence="1 6">Multi-pass membrane protein</topology>
    </subcellularLocation>
</comment>
<feature type="transmembrane region" description="Helical" evidence="7">
    <location>
        <begin position="458"/>
        <end position="479"/>
    </location>
</feature>
<dbReference type="PROSITE" id="PS01023">
    <property type="entry name" value="PTR2_2"/>
    <property type="match status" value="1"/>
</dbReference>
<dbReference type="Gene3D" id="1.20.1250.20">
    <property type="entry name" value="MFS general substrate transporter like domains"/>
    <property type="match status" value="1"/>
</dbReference>
<name>A0A2T9XX38_9FUNG</name>
<gene>
    <name evidence="8" type="ORF">BB559_007492</name>
</gene>
<protein>
    <recommendedName>
        <fullName evidence="10">Major facilitator superfamily (MFS) profile domain-containing protein</fullName>
    </recommendedName>
</protein>
<keyword evidence="9" id="KW-1185">Reference proteome</keyword>
<comment type="similarity">
    <text evidence="2 6">Belongs to the major facilitator superfamily. Proton-dependent oligopeptide transporter (POT/PTR) (TC 2.A.17) family.</text>
</comment>
<evidence type="ECO:0008006" key="10">
    <source>
        <dbReference type="Google" id="ProtNLM"/>
    </source>
</evidence>
<evidence type="ECO:0000256" key="2">
    <source>
        <dbReference type="ARBA" id="ARBA00005982"/>
    </source>
</evidence>
<keyword evidence="3 6" id="KW-0812">Transmembrane</keyword>
<feature type="transmembrane region" description="Helical" evidence="7">
    <location>
        <begin position="84"/>
        <end position="104"/>
    </location>
</feature>
<keyword evidence="4 7" id="KW-1133">Transmembrane helix</keyword>
<dbReference type="GO" id="GO:0016020">
    <property type="term" value="C:membrane"/>
    <property type="evidence" value="ECO:0007669"/>
    <property type="project" value="UniProtKB-SubCell"/>
</dbReference>
<feature type="transmembrane region" description="Helical" evidence="7">
    <location>
        <begin position="376"/>
        <end position="394"/>
    </location>
</feature>
<dbReference type="Pfam" id="PF00854">
    <property type="entry name" value="PTR2"/>
    <property type="match status" value="1"/>
</dbReference>
<evidence type="ECO:0000256" key="5">
    <source>
        <dbReference type="ARBA" id="ARBA00023136"/>
    </source>
</evidence>
<feature type="transmembrane region" description="Helical" evidence="7">
    <location>
        <begin position="110"/>
        <end position="129"/>
    </location>
</feature>
<feature type="transmembrane region" description="Helical" evidence="7">
    <location>
        <begin position="342"/>
        <end position="364"/>
    </location>
</feature>
<evidence type="ECO:0000256" key="3">
    <source>
        <dbReference type="ARBA" id="ARBA00022692"/>
    </source>
</evidence>
<reference evidence="8 9" key="1">
    <citation type="journal article" date="2018" name="MBio">
        <title>Comparative Genomics Reveals the Core Gene Toolbox for the Fungus-Insect Symbiosis.</title>
        <authorList>
            <person name="Wang Y."/>
            <person name="Stata M."/>
            <person name="Wang W."/>
            <person name="Stajich J.E."/>
            <person name="White M.M."/>
            <person name="Moncalvo J.M."/>
        </authorList>
    </citation>
    <scope>NUCLEOTIDE SEQUENCE [LARGE SCALE GENOMIC DNA]</scope>
    <source>
        <strain evidence="8 9">AUS-77-4</strain>
    </source>
</reference>
<dbReference type="GO" id="GO:0006857">
    <property type="term" value="P:oligopeptide transport"/>
    <property type="evidence" value="ECO:0007669"/>
    <property type="project" value="InterPro"/>
</dbReference>
<feature type="transmembrane region" description="Helical" evidence="7">
    <location>
        <begin position="220"/>
        <end position="241"/>
    </location>
</feature>
<dbReference type="AlphaFoldDB" id="A0A2T9XX38"/>
<evidence type="ECO:0000313" key="8">
    <source>
        <dbReference type="EMBL" id="PVU84656.1"/>
    </source>
</evidence>
<dbReference type="PANTHER" id="PTHR11654">
    <property type="entry name" value="OLIGOPEPTIDE TRANSPORTER-RELATED"/>
    <property type="match status" value="1"/>
</dbReference>
<evidence type="ECO:0000256" key="4">
    <source>
        <dbReference type="ARBA" id="ARBA00022989"/>
    </source>
</evidence>
<dbReference type="InterPro" id="IPR000109">
    <property type="entry name" value="POT_fam"/>
</dbReference>
<keyword evidence="5 7" id="KW-0472">Membrane</keyword>